<evidence type="ECO:0000313" key="14">
    <source>
        <dbReference type="Proteomes" id="UP000324800"/>
    </source>
</evidence>
<keyword evidence="8" id="KW-0067">ATP-binding</keyword>
<dbReference type="SUPFAM" id="SSF53748">
    <property type="entry name" value="Phosphoglycerate kinase"/>
    <property type="match status" value="1"/>
</dbReference>
<evidence type="ECO:0000256" key="10">
    <source>
        <dbReference type="RuleBase" id="RU000532"/>
    </source>
</evidence>
<protein>
    <recommendedName>
        <fullName evidence="4 10">Phosphoglycerate kinase</fullName>
        <ecNumber evidence="4 10">2.7.2.3</ecNumber>
    </recommendedName>
</protein>
<feature type="compositionally biased region" description="Acidic residues" evidence="12">
    <location>
        <begin position="402"/>
        <end position="411"/>
    </location>
</feature>
<evidence type="ECO:0000256" key="7">
    <source>
        <dbReference type="ARBA" id="ARBA00022777"/>
    </source>
</evidence>
<evidence type="ECO:0000256" key="12">
    <source>
        <dbReference type="SAM" id="MobiDB-lite"/>
    </source>
</evidence>
<dbReference type="GO" id="GO:0006096">
    <property type="term" value="P:glycolytic process"/>
    <property type="evidence" value="ECO:0007669"/>
    <property type="project" value="UniProtKB-UniPathway"/>
</dbReference>
<evidence type="ECO:0000256" key="1">
    <source>
        <dbReference type="ARBA" id="ARBA00000642"/>
    </source>
</evidence>
<dbReference type="OrthoDB" id="275353at2759"/>
<keyword evidence="5 10" id="KW-0808">Transferase</keyword>
<comment type="caution">
    <text evidence="13">The sequence shown here is derived from an EMBL/GenBank/DDBJ whole genome shotgun (WGS) entry which is preliminary data.</text>
</comment>
<evidence type="ECO:0000256" key="8">
    <source>
        <dbReference type="ARBA" id="ARBA00022840"/>
    </source>
</evidence>
<dbReference type="PRINTS" id="PR00477">
    <property type="entry name" value="PHGLYCKINASE"/>
</dbReference>
<keyword evidence="7 10" id="KW-0418">Kinase</keyword>
<dbReference type="AlphaFoldDB" id="A0A5J4WGI4"/>
<evidence type="ECO:0000256" key="2">
    <source>
        <dbReference type="ARBA" id="ARBA00001946"/>
    </source>
</evidence>
<evidence type="ECO:0000256" key="6">
    <source>
        <dbReference type="ARBA" id="ARBA00022741"/>
    </source>
</evidence>
<dbReference type="GO" id="GO:0005524">
    <property type="term" value="F:ATP binding"/>
    <property type="evidence" value="ECO:0007669"/>
    <property type="project" value="UniProtKB-KW"/>
</dbReference>
<comment type="subunit">
    <text evidence="11">Monomer.</text>
</comment>
<evidence type="ECO:0000256" key="3">
    <source>
        <dbReference type="ARBA" id="ARBA00008982"/>
    </source>
</evidence>
<dbReference type="GO" id="GO:0005829">
    <property type="term" value="C:cytosol"/>
    <property type="evidence" value="ECO:0007669"/>
    <property type="project" value="TreeGrafter"/>
</dbReference>
<comment type="similarity">
    <text evidence="3 10">Belongs to the phosphoglycerate kinase family.</text>
</comment>
<dbReference type="InterPro" id="IPR001576">
    <property type="entry name" value="Phosphoglycerate_kinase"/>
</dbReference>
<dbReference type="EC" id="2.7.2.3" evidence="4 10"/>
<dbReference type="Pfam" id="PF00162">
    <property type="entry name" value="PGK"/>
    <property type="match status" value="1"/>
</dbReference>
<dbReference type="GO" id="GO:0004618">
    <property type="term" value="F:phosphoglycerate kinase activity"/>
    <property type="evidence" value="ECO:0007669"/>
    <property type="project" value="UniProtKB-EC"/>
</dbReference>
<organism evidence="13 14">
    <name type="scientific">Streblomastix strix</name>
    <dbReference type="NCBI Taxonomy" id="222440"/>
    <lineage>
        <taxon>Eukaryota</taxon>
        <taxon>Metamonada</taxon>
        <taxon>Preaxostyla</taxon>
        <taxon>Oxymonadida</taxon>
        <taxon>Streblomastigidae</taxon>
        <taxon>Streblomastix</taxon>
    </lineage>
</organism>
<feature type="region of interest" description="Disordered" evidence="12">
    <location>
        <begin position="401"/>
        <end position="423"/>
    </location>
</feature>
<dbReference type="Proteomes" id="UP000324800">
    <property type="component" value="Unassembled WGS sequence"/>
</dbReference>
<proteinExistence type="inferred from homology"/>
<dbReference type="PANTHER" id="PTHR11406:SF23">
    <property type="entry name" value="PHOSPHOGLYCERATE KINASE 1, CHLOROPLASTIC-RELATED"/>
    <property type="match status" value="1"/>
</dbReference>
<evidence type="ECO:0000256" key="9">
    <source>
        <dbReference type="ARBA" id="ARBA00022842"/>
    </source>
</evidence>
<evidence type="ECO:0000256" key="5">
    <source>
        <dbReference type="ARBA" id="ARBA00022679"/>
    </source>
</evidence>
<dbReference type="InterPro" id="IPR015824">
    <property type="entry name" value="Phosphoglycerate_kinase_N"/>
</dbReference>
<sequence>MNSKLYYKNVDLQGQSVIVRVDLDVPLTADFKIEDNTRIRKVLLIIEQLLNIQGTKIILISHLGNPNGTIQPELSLKPVADELQRILGDRAKVKFSPDCMNANNDIKVLEVHEILLLENIRFYKEEQDNSMFFGKILSQYGQFYINDDFASVHLKVASVVSITQFFPGKSLYGDNLKNEAQILSQAYQTPSRPFVAVLGGARITEKINIMKNMIKGLDKMIIGGGMSSTFLWSMGKDLGQVSVQPNCQSFCKQLLEQFKHKILLPSDYYATSNQSSTNQSSNEQAVCSIDKIPIRYDPTDIGPISQEQFSSIIRTAKTIVLYGQLQLSQSDIQGSSAQSITQAAIEALKQGATIIVNENEAQSLNSKVRNLSNVIIMSEESMQTYLQGLPFPGIEALTDAPVESEDEENEKEVEIKKHRGRPRKTLDNEFKINQQFDSIDAAEIFLQELQQQENHAIA</sequence>
<evidence type="ECO:0000256" key="4">
    <source>
        <dbReference type="ARBA" id="ARBA00013061"/>
    </source>
</evidence>
<evidence type="ECO:0000256" key="11">
    <source>
        <dbReference type="RuleBase" id="RU000696"/>
    </source>
</evidence>
<keyword evidence="6" id="KW-0547">Nucleotide-binding</keyword>
<accession>A0A5J4WGI4</accession>
<dbReference type="PANTHER" id="PTHR11406">
    <property type="entry name" value="PHOSPHOGLYCERATE KINASE"/>
    <property type="match status" value="1"/>
</dbReference>
<dbReference type="UniPathway" id="UPA00109">
    <property type="reaction ID" value="UER00185"/>
</dbReference>
<evidence type="ECO:0000313" key="13">
    <source>
        <dbReference type="EMBL" id="KAA6394057.1"/>
    </source>
</evidence>
<reference evidence="13 14" key="1">
    <citation type="submission" date="2019-03" db="EMBL/GenBank/DDBJ databases">
        <title>Single cell metagenomics reveals metabolic interactions within the superorganism composed of flagellate Streblomastix strix and complex community of Bacteroidetes bacteria on its surface.</title>
        <authorList>
            <person name="Treitli S.C."/>
            <person name="Kolisko M."/>
            <person name="Husnik F."/>
            <person name="Keeling P."/>
            <person name="Hampl V."/>
        </authorList>
    </citation>
    <scope>NUCLEOTIDE SEQUENCE [LARGE SCALE GENOMIC DNA]</scope>
    <source>
        <strain evidence="13">ST1C</strain>
    </source>
</reference>
<keyword evidence="9" id="KW-0460">Magnesium</keyword>
<comment type="catalytic activity">
    <reaction evidence="1 10">
        <text>(2R)-3-phosphoglycerate + ATP = (2R)-3-phospho-glyceroyl phosphate + ADP</text>
        <dbReference type="Rhea" id="RHEA:14801"/>
        <dbReference type="ChEBI" id="CHEBI:30616"/>
        <dbReference type="ChEBI" id="CHEBI:57604"/>
        <dbReference type="ChEBI" id="CHEBI:58272"/>
        <dbReference type="ChEBI" id="CHEBI:456216"/>
        <dbReference type="EC" id="2.7.2.3"/>
    </reaction>
</comment>
<gene>
    <name evidence="13" type="ORF">EZS28_010416</name>
</gene>
<dbReference type="GO" id="GO:0006094">
    <property type="term" value="P:gluconeogenesis"/>
    <property type="evidence" value="ECO:0007669"/>
    <property type="project" value="TreeGrafter"/>
</dbReference>
<dbReference type="Gene3D" id="3.40.50.1260">
    <property type="entry name" value="Phosphoglycerate kinase, N-terminal domain"/>
    <property type="match status" value="2"/>
</dbReference>
<dbReference type="InterPro" id="IPR036043">
    <property type="entry name" value="Phosphoglycerate_kinase_sf"/>
</dbReference>
<name>A0A5J4WGI4_9EUKA</name>
<comment type="pathway">
    <text evidence="10">Carbohydrate degradation; glycolysis; pyruvate from D-glyceraldehyde 3-phosphate: step 2/5.</text>
</comment>
<dbReference type="GO" id="GO:0043531">
    <property type="term" value="F:ADP binding"/>
    <property type="evidence" value="ECO:0007669"/>
    <property type="project" value="TreeGrafter"/>
</dbReference>
<comment type="cofactor">
    <cofactor evidence="2">
        <name>Mg(2+)</name>
        <dbReference type="ChEBI" id="CHEBI:18420"/>
    </cofactor>
</comment>
<dbReference type="EMBL" id="SNRW01002057">
    <property type="protein sequence ID" value="KAA6394057.1"/>
    <property type="molecule type" value="Genomic_DNA"/>
</dbReference>